<organism evidence="2">
    <name type="scientific">Cryptosporidium canis</name>
    <dbReference type="NCBI Taxonomy" id="195482"/>
    <lineage>
        <taxon>Eukaryota</taxon>
        <taxon>Sar</taxon>
        <taxon>Alveolata</taxon>
        <taxon>Apicomplexa</taxon>
        <taxon>Conoidasida</taxon>
        <taxon>Coccidia</taxon>
        <taxon>Eucoccidiorida</taxon>
        <taxon>Eimeriorina</taxon>
        <taxon>Cryptosporidiidae</taxon>
        <taxon>Cryptosporidium</taxon>
    </lineage>
</organism>
<dbReference type="Proteomes" id="UP001067231">
    <property type="component" value="Unassembled WGS sequence"/>
</dbReference>
<reference evidence="2" key="1">
    <citation type="submission" date="2022-10" db="EMBL/GenBank/DDBJ databases">
        <title>Adaptive evolution leads to modifications in subtelomeric GC content in a zoonotic Cryptosporidium species.</title>
        <authorList>
            <person name="Li J."/>
            <person name="Feng Y."/>
            <person name="Xiao L."/>
        </authorList>
    </citation>
    <scope>NUCLEOTIDE SEQUENCE</scope>
    <source>
        <strain evidence="2">33844</strain>
    </source>
</reference>
<proteinExistence type="predicted"/>
<keyword evidence="2" id="KW-0472">Membrane</keyword>
<dbReference type="OrthoDB" id="341456at2759"/>
<protein>
    <submittedName>
        <fullName evidence="2">Transmembrane domain-containing protein</fullName>
    </submittedName>
</protein>
<evidence type="ECO:0000313" key="2">
    <source>
        <dbReference type="EMBL" id="KAJ1605935.1"/>
    </source>
</evidence>
<evidence type="ECO:0000256" key="1">
    <source>
        <dbReference type="SAM" id="MobiDB-lite"/>
    </source>
</evidence>
<accession>A0A9D5DET3</accession>
<gene>
    <name evidence="2" type="ORF">OJ253_2962</name>
</gene>
<comment type="caution">
    <text evidence="2">The sequence shown here is derived from an EMBL/GenBank/DDBJ whole genome shotgun (WGS) entry which is preliminary data.</text>
</comment>
<keyword evidence="2" id="KW-0812">Transmembrane</keyword>
<dbReference type="EMBL" id="JAPCXC010000087">
    <property type="protein sequence ID" value="KAJ1605935.1"/>
    <property type="molecule type" value="Genomic_DNA"/>
</dbReference>
<feature type="region of interest" description="Disordered" evidence="1">
    <location>
        <begin position="140"/>
        <end position="197"/>
    </location>
</feature>
<dbReference type="AlphaFoldDB" id="A0A9D5DET3"/>
<sequence length="225" mass="24706">MKLGAFLKGLLFRRCDSALLGAFLFVAGSVVSKFSSFALNIYLAKKIDPELFGIGFSLSPPGRSLVRAGVRLRALCSEPDPKGAGVRQKRYRNALRNVQKPRHRASCTAQRLIRPGHPVLLHWPAYLLLGASFGHHAGLPHDCRRPQGPRNPSKSRLRGPSLTPVPHGSSQEPVKAATPHQCPVGSHTGNGQDPRAPSLFCQRLEQLRGHLQPCQHCYESHLRSD</sequence>
<name>A0A9D5DET3_9CRYT</name>